<sequence>MGRKKRKATQLPPPSPVPPPHGPRPHPSAREPDASTSTSTTAHDRSKRCEHDSFYTFQKSQLAWARFWAEKAAKLASPFATLDTEDEAVHVKVDQVGLKIHIGSKKVSGQTVPRYDGSDSNPPLSREAVADIVMQTRADCPKAQAWLSAHACGCDQVGQEKRKLGIIEQEHRRKATVESLRYRTMIALKASEASKDEVREVMAMLPPVQLKATPPITTEAEMEAQVERVEKAHERLQKTLAELKEFKCG</sequence>
<organism evidence="3 4">
    <name type="scientific">Aspergillus indologenus CBS 114.80</name>
    <dbReference type="NCBI Taxonomy" id="1450541"/>
    <lineage>
        <taxon>Eukaryota</taxon>
        <taxon>Fungi</taxon>
        <taxon>Dikarya</taxon>
        <taxon>Ascomycota</taxon>
        <taxon>Pezizomycotina</taxon>
        <taxon>Eurotiomycetes</taxon>
        <taxon>Eurotiomycetidae</taxon>
        <taxon>Eurotiales</taxon>
        <taxon>Aspergillaceae</taxon>
        <taxon>Aspergillus</taxon>
        <taxon>Aspergillus subgen. Circumdati</taxon>
    </lineage>
</organism>
<evidence type="ECO:0000256" key="2">
    <source>
        <dbReference type="SAM" id="MobiDB-lite"/>
    </source>
</evidence>
<keyword evidence="4" id="KW-1185">Reference proteome</keyword>
<gene>
    <name evidence="3" type="ORF">BP00DRAFT_417874</name>
</gene>
<dbReference type="AlphaFoldDB" id="A0A2V5HW53"/>
<feature type="compositionally biased region" description="Pro residues" evidence="2">
    <location>
        <begin position="11"/>
        <end position="26"/>
    </location>
</feature>
<accession>A0A2V5HW53</accession>
<evidence type="ECO:0000256" key="1">
    <source>
        <dbReference type="SAM" id="Coils"/>
    </source>
</evidence>
<reference evidence="3 4" key="1">
    <citation type="submission" date="2018-02" db="EMBL/GenBank/DDBJ databases">
        <title>The genomes of Aspergillus section Nigri reveals drivers in fungal speciation.</title>
        <authorList>
            <consortium name="DOE Joint Genome Institute"/>
            <person name="Vesth T.C."/>
            <person name="Nybo J."/>
            <person name="Theobald S."/>
            <person name="Brandl J."/>
            <person name="Frisvad J.C."/>
            <person name="Nielsen K.F."/>
            <person name="Lyhne E.K."/>
            <person name="Kogle M.E."/>
            <person name="Kuo A."/>
            <person name="Riley R."/>
            <person name="Clum A."/>
            <person name="Nolan M."/>
            <person name="Lipzen A."/>
            <person name="Salamov A."/>
            <person name="Henrissat B."/>
            <person name="Wiebenga A."/>
            <person name="De vries R.P."/>
            <person name="Grigoriev I.V."/>
            <person name="Mortensen U.H."/>
            <person name="Andersen M.R."/>
            <person name="Baker S.E."/>
        </authorList>
    </citation>
    <scope>NUCLEOTIDE SEQUENCE [LARGE SCALE GENOMIC DNA]</scope>
    <source>
        <strain evidence="3 4">CBS 114.80</strain>
    </source>
</reference>
<feature type="region of interest" description="Disordered" evidence="2">
    <location>
        <begin position="1"/>
        <end position="50"/>
    </location>
</feature>
<protein>
    <submittedName>
        <fullName evidence="3">Uncharacterized protein</fullName>
    </submittedName>
</protein>
<dbReference type="Proteomes" id="UP000248817">
    <property type="component" value="Unassembled WGS sequence"/>
</dbReference>
<proteinExistence type="predicted"/>
<feature type="coiled-coil region" evidence="1">
    <location>
        <begin position="219"/>
        <end position="246"/>
    </location>
</feature>
<evidence type="ECO:0000313" key="3">
    <source>
        <dbReference type="EMBL" id="PYI28728.1"/>
    </source>
</evidence>
<keyword evidence="1" id="KW-0175">Coiled coil</keyword>
<dbReference type="EMBL" id="KZ825543">
    <property type="protein sequence ID" value="PYI28728.1"/>
    <property type="molecule type" value="Genomic_DNA"/>
</dbReference>
<name>A0A2V5HW53_9EURO</name>
<evidence type="ECO:0000313" key="4">
    <source>
        <dbReference type="Proteomes" id="UP000248817"/>
    </source>
</evidence>